<reference evidence="3 4" key="1">
    <citation type="submission" date="2017-04" db="EMBL/GenBank/DDBJ databases">
        <title>Complete genome sequence of Flavobacterium kingsejong AJ004.</title>
        <authorList>
            <person name="Lee P.C."/>
        </authorList>
    </citation>
    <scope>NUCLEOTIDE SEQUENCE [LARGE SCALE GENOMIC DNA]</scope>
    <source>
        <strain evidence="3 4">AJ004</strain>
    </source>
</reference>
<sequence length="165" mass="19091">MAIVFRSGTFHDKYKLQQLGLRSYEQFKVVLSEENWNKMNDFLSAETSYTELLGRSKCFVCESGSDLIGMAYLVPNGNPTEIFNEDWCYIRMVGVDPDFTGNGIGKKLVESCINYAKETNEKIVALHTSEFMNSARHIYENLGFNQVMELEEMFGKKYWLYLLNI</sequence>
<evidence type="ECO:0000259" key="2">
    <source>
        <dbReference type="PROSITE" id="PS51186"/>
    </source>
</evidence>
<dbReference type="EMBL" id="CP020919">
    <property type="protein sequence ID" value="AWG25529.1"/>
    <property type="molecule type" value="Genomic_DNA"/>
</dbReference>
<dbReference type="RefSeq" id="WP_108737117.1">
    <property type="nucleotide sequence ID" value="NZ_CP020919.1"/>
</dbReference>
<evidence type="ECO:0000313" key="3">
    <source>
        <dbReference type="EMBL" id="AWG25529.1"/>
    </source>
</evidence>
<dbReference type="Pfam" id="PF00583">
    <property type="entry name" value="Acetyltransf_1"/>
    <property type="match status" value="1"/>
</dbReference>
<dbReference type="PROSITE" id="PS51186">
    <property type="entry name" value="GNAT"/>
    <property type="match status" value="1"/>
</dbReference>
<name>A0A2S1LP82_9FLAO</name>
<dbReference type="Proteomes" id="UP000244677">
    <property type="component" value="Chromosome"/>
</dbReference>
<dbReference type="OrthoDB" id="5419426at2"/>
<dbReference type="InterPro" id="IPR016181">
    <property type="entry name" value="Acyl_CoA_acyltransferase"/>
</dbReference>
<dbReference type="PANTHER" id="PTHR13947">
    <property type="entry name" value="GNAT FAMILY N-ACETYLTRANSFERASE"/>
    <property type="match status" value="1"/>
</dbReference>
<dbReference type="PANTHER" id="PTHR13947:SF37">
    <property type="entry name" value="LD18367P"/>
    <property type="match status" value="1"/>
</dbReference>
<dbReference type="InterPro" id="IPR000182">
    <property type="entry name" value="GNAT_dom"/>
</dbReference>
<keyword evidence="4" id="KW-1185">Reference proteome</keyword>
<keyword evidence="1" id="KW-0808">Transferase</keyword>
<organism evidence="3 4">
    <name type="scientific">Flavobacterium kingsejongi</name>
    <dbReference type="NCBI Taxonomy" id="1678728"/>
    <lineage>
        <taxon>Bacteria</taxon>
        <taxon>Pseudomonadati</taxon>
        <taxon>Bacteroidota</taxon>
        <taxon>Flavobacteriia</taxon>
        <taxon>Flavobacteriales</taxon>
        <taxon>Flavobacteriaceae</taxon>
        <taxon>Flavobacterium</taxon>
    </lineage>
</organism>
<dbReference type="SUPFAM" id="SSF55729">
    <property type="entry name" value="Acyl-CoA N-acyltransferases (Nat)"/>
    <property type="match status" value="1"/>
</dbReference>
<dbReference type="Gene3D" id="3.40.630.30">
    <property type="match status" value="1"/>
</dbReference>
<feature type="domain" description="N-acetyltransferase" evidence="2">
    <location>
        <begin position="3"/>
        <end position="165"/>
    </location>
</feature>
<evidence type="ECO:0000313" key="4">
    <source>
        <dbReference type="Proteomes" id="UP000244677"/>
    </source>
</evidence>
<proteinExistence type="predicted"/>
<dbReference type="AlphaFoldDB" id="A0A2S1LP82"/>
<dbReference type="GO" id="GO:0008080">
    <property type="term" value="F:N-acetyltransferase activity"/>
    <property type="evidence" value="ECO:0007669"/>
    <property type="project" value="InterPro"/>
</dbReference>
<protein>
    <recommendedName>
        <fullName evidence="2">N-acetyltransferase domain-containing protein</fullName>
    </recommendedName>
</protein>
<accession>A0A2S1LP82</accession>
<gene>
    <name evidence="3" type="ORF">FK004_09915</name>
</gene>
<dbReference type="KEGG" id="fki:FK004_09915"/>
<dbReference type="InterPro" id="IPR050769">
    <property type="entry name" value="NAT_camello-type"/>
</dbReference>
<evidence type="ECO:0000256" key="1">
    <source>
        <dbReference type="ARBA" id="ARBA00022679"/>
    </source>
</evidence>
<dbReference type="CDD" id="cd04301">
    <property type="entry name" value="NAT_SF"/>
    <property type="match status" value="1"/>
</dbReference>